<evidence type="ECO:0000256" key="2">
    <source>
        <dbReference type="ARBA" id="ARBA00022692"/>
    </source>
</evidence>
<feature type="transmembrane region" description="Helical" evidence="5">
    <location>
        <begin position="108"/>
        <end position="126"/>
    </location>
</feature>
<evidence type="ECO:0000313" key="6">
    <source>
        <dbReference type="EMBL" id="AIN99794.1"/>
    </source>
</evidence>
<feature type="transmembrane region" description="Helical" evidence="5">
    <location>
        <begin position="75"/>
        <end position="96"/>
    </location>
</feature>
<dbReference type="Proteomes" id="UP000063063">
    <property type="component" value="Chromosome 28"/>
</dbReference>
<organism evidence="6 7">
    <name type="scientific">Leishmania panamensis</name>
    <dbReference type="NCBI Taxonomy" id="5679"/>
    <lineage>
        <taxon>Eukaryota</taxon>
        <taxon>Discoba</taxon>
        <taxon>Euglenozoa</taxon>
        <taxon>Kinetoplastea</taxon>
        <taxon>Metakinetoplastina</taxon>
        <taxon>Trypanosomatida</taxon>
        <taxon>Trypanosomatidae</taxon>
        <taxon>Leishmaniinae</taxon>
        <taxon>Leishmania</taxon>
        <taxon>Leishmania guyanensis species complex</taxon>
    </lineage>
</organism>
<keyword evidence="2 5" id="KW-0812">Transmembrane</keyword>
<dbReference type="PANTHER" id="PTHR43461:SF1">
    <property type="entry name" value="TRANSMEMBRANE PROTEIN 256"/>
    <property type="match status" value="1"/>
</dbReference>
<feature type="transmembrane region" description="Helical" evidence="5">
    <location>
        <begin position="44"/>
        <end position="63"/>
    </location>
</feature>
<comment type="subcellular location">
    <subcellularLocation>
        <location evidence="1">Membrane</location>
        <topology evidence="1">Multi-pass membrane protein</topology>
    </subcellularLocation>
</comment>
<dbReference type="GO" id="GO:0016020">
    <property type="term" value="C:membrane"/>
    <property type="evidence" value="ECO:0007669"/>
    <property type="project" value="UniProtKB-SubCell"/>
</dbReference>
<dbReference type="KEGG" id="lpan:LPMP_281610"/>
<dbReference type="OrthoDB" id="269173at2759"/>
<accession>A0A088RX10</accession>
<evidence type="ECO:0000256" key="4">
    <source>
        <dbReference type="ARBA" id="ARBA00023136"/>
    </source>
</evidence>
<evidence type="ECO:0008006" key="8">
    <source>
        <dbReference type="Google" id="ProtNLM"/>
    </source>
</evidence>
<name>A0A088RX10_LEIPA</name>
<keyword evidence="3 5" id="KW-1133">Transmembrane helix</keyword>
<dbReference type="eggNOG" id="ENOG502SPNH">
    <property type="taxonomic scope" value="Eukaryota"/>
</dbReference>
<dbReference type="VEuPathDB" id="TriTrypDB:LPMP_281610"/>
<feature type="transmembrane region" description="Helical" evidence="5">
    <location>
        <begin position="6"/>
        <end position="23"/>
    </location>
</feature>
<evidence type="ECO:0000256" key="1">
    <source>
        <dbReference type="ARBA" id="ARBA00004141"/>
    </source>
</evidence>
<dbReference type="GeneID" id="22576606"/>
<dbReference type="AlphaFoldDB" id="A0A088RX10"/>
<keyword evidence="4 5" id="KW-0472">Membrane</keyword>
<evidence type="ECO:0000313" key="7">
    <source>
        <dbReference type="Proteomes" id="UP000063063"/>
    </source>
</evidence>
<evidence type="ECO:0000256" key="5">
    <source>
        <dbReference type="SAM" id="Phobius"/>
    </source>
</evidence>
<reference evidence="6 7" key="1">
    <citation type="journal article" date="2015" name="Sci. Rep.">
        <title>The genome of Leishmania panamensis: insights into genomics of the L. (Viannia) subgenus.</title>
        <authorList>
            <person name="Llanes A."/>
            <person name="Restrepo C.M."/>
            <person name="Vecchio G.D."/>
            <person name="Anguizola F.J."/>
            <person name="Lleonart R."/>
        </authorList>
    </citation>
    <scope>NUCLEOTIDE SEQUENCE [LARGE SCALE GENOMIC DNA]</scope>
    <source>
        <strain evidence="6 7">MHOM/PA/94/PSC-1</strain>
    </source>
</reference>
<keyword evidence="7" id="KW-1185">Reference proteome</keyword>
<gene>
    <name evidence="6" type="ORF">LPMP_281610</name>
</gene>
<protein>
    <recommendedName>
        <fullName evidence="8">DUF423 domain-containing protein</fullName>
    </recommendedName>
</protein>
<dbReference type="RefSeq" id="XP_010700501.1">
    <property type="nucleotide sequence ID" value="XM_010702199.1"/>
</dbReference>
<dbReference type="Pfam" id="PF04241">
    <property type="entry name" value="DUF423"/>
    <property type="match status" value="1"/>
</dbReference>
<dbReference type="PANTHER" id="PTHR43461">
    <property type="entry name" value="TRANSMEMBRANE PROTEIN 256"/>
    <property type="match status" value="1"/>
</dbReference>
<sequence>MVSIPLAYSGVLGLTGVIAGAVGSHGLKAKTVEERNAFAVGSQYQLMHSIAALGAIALSQTVRSLNPTAAKRLHIAAWMFLVGTTLFSGTVYARVFGAPTSIRQVAPAGGYLMMGGWACLIAAAVAL</sequence>
<dbReference type="InterPro" id="IPR006696">
    <property type="entry name" value="DUF423"/>
</dbReference>
<dbReference type="VEuPathDB" id="TriTrypDB:LPAL13_280022300"/>
<proteinExistence type="predicted"/>
<dbReference type="EMBL" id="CP009397">
    <property type="protein sequence ID" value="AIN99794.1"/>
    <property type="molecule type" value="Genomic_DNA"/>
</dbReference>
<evidence type="ECO:0000256" key="3">
    <source>
        <dbReference type="ARBA" id="ARBA00022989"/>
    </source>
</evidence>